<protein>
    <recommendedName>
        <fullName evidence="3">DUF4846 domain-containing protein</fullName>
    </recommendedName>
</protein>
<sequence length="275" mass="31713">MVILSITLLSALCIRAQENVYSWLQNYEPAESAAKRIEVPEGYERVAVSASTFAEWLRNLPLKENNPPVYLYNGNKKYNQEAHFAVINIDVGTTNLQQCADAVMRLRAEYLYSQQKYDDIHFNFTSGDTSYYSKWREGIRPVIKGNKVTWVKSQQHDVSYGNFRKYLTNLFIYAGSYSLGKELIPVSNCHDMKIGDVFIQGGFPGHAVIVIDMAQHKNTSKKIFLLAQSYMPAQDIHILKNPNNSVLNPWYDIDFGEQLHTPEWTFHRNHLKHFP</sequence>
<evidence type="ECO:0000313" key="1">
    <source>
        <dbReference type="EMBL" id="OGF67543.1"/>
    </source>
</evidence>
<dbReference type="InterPro" id="IPR032315">
    <property type="entry name" value="DUF4846"/>
</dbReference>
<organism evidence="1 2">
    <name type="scientific">Candidatus Fischerbacteria bacterium RBG_13_37_8</name>
    <dbReference type="NCBI Taxonomy" id="1817863"/>
    <lineage>
        <taxon>Bacteria</taxon>
        <taxon>Candidatus Fischeribacteriota</taxon>
    </lineage>
</organism>
<reference evidence="1 2" key="1">
    <citation type="journal article" date="2016" name="Nat. Commun.">
        <title>Thousands of microbial genomes shed light on interconnected biogeochemical processes in an aquifer system.</title>
        <authorList>
            <person name="Anantharaman K."/>
            <person name="Brown C.T."/>
            <person name="Hug L.A."/>
            <person name="Sharon I."/>
            <person name="Castelle C.J."/>
            <person name="Probst A.J."/>
            <person name="Thomas B.C."/>
            <person name="Singh A."/>
            <person name="Wilkins M.J."/>
            <person name="Karaoz U."/>
            <person name="Brodie E.L."/>
            <person name="Williams K.H."/>
            <person name="Hubbard S.S."/>
            <person name="Banfield J.F."/>
        </authorList>
    </citation>
    <scope>NUCLEOTIDE SEQUENCE [LARGE SCALE GENOMIC DNA]</scope>
</reference>
<evidence type="ECO:0008006" key="3">
    <source>
        <dbReference type="Google" id="ProtNLM"/>
    </source>
</evidence>
<proteinExistence type="predicted"/>
<evidence type="ECO:0000313" key="2">
    <source>
        <dbReference type="Proteomes" id="UP000178943"/>
    </source>
</evidence>
<dbReference type="AlphaFoldDB" id="A0A1F5VW72"/>
<accession>A0A1F5VW72</accession>
<dbReference type="Proteomes" id="UP000178943">
    <property type="component" value="Unassembled WGS sequence"/>
</dbReference>
<gene>
    <name evidence="1" type="ORF">A2Y62_15720</name>
</gene>
<dbReference type="STRING" id="1817863.A2Y62_15720"/>
<dbReference type="EMBL" id="MFGW01000045">
    <property type="protein sequence ID" value="OGF67543.1"/>
    <property type="molecule type" value="Genomic_DNA"/>
</dbReference>
<comment type="caution">
    <text evidence="1">The sequence shown here is derived from an EMBL/GenBank/DDBJ whole genome shotgun (WGS) entry which is preliminary data.</text>
</comment>
<dbReference type="Pfam" id="PF16138">
    <property type="entry name" value="DUF4846"/>
    <property type="match status" value="1"/>
</dbReference>
<name>A0A1F5VW72_9BACT</name>